<keyword evidence="6" id="KW-1185">Reference proteome</keyword>
<keyword evidence="3" id="KW-0326">Glycosidase</keyword>
<evidence type="ECO:0000256" key="3">
    <source>
        <dbReference type="ARBA" id="ARBA00023295"/>
    </source>
</evidence>
<evidence type="ECO:0000313" key="6">
    <source>
        <dbReference type="Proteomes" id="UP000238442"/>
    </source>
</evidence>
<evidence type="ECO:0000256" key="1">
    <source>
        <dbReference type="ARBA" id="ARBA00010833"/>
    </source>
</evidence>
<evidence type="ECO:0000256" key="2">
    <source>
        <dbReference type="ARBA" id="ARBA00022801"/>
    </source>
</evidence>
<evidence type="ECO:0000259" key="4">
    <source>
        <dbReference type="Pfam" id="PF22422"/>
    </source>
</evidence>
<gene>
    <name evidence="5" type="ORF">C5O00_10240</name>
</gene>
<reference evidence="5 6" key="1">
    <citation type="submission" date="2018-02" db="EMBL/GenBank/DDBJ databases">
        <title>Genomic analysis of the strain RR4-38 isolated from a seawater recirculating aquaculture system.</title>
        <authorList>
            <person name="Kim Y.-S."/>
            <person name="Jang Y.H."/>
            <person name="Kim K.-H."/>
        </authorList>
    </citation>
    <scope>NUCLEOTIDE SEQUENCE [LARGE SCALE GENOMIC DNA]</scope>
    <source>
        <strain evidence="5 6">RR4-38</strain>
    </source>
</reference>
<dbReference type="Gene3D" id="1.50.10.10">
    <property type="match status" value="1"/>
</dbReference>
<dbReference type="Pfam" id="PF22422">
    <property type="entry name" value="MGH1-like_GH"/>
    <property type="match status" value="1"/>
</dbReference>
<sequence length="437" mass="51168">MTSLLEDASQVLHNNWKDSFTIPCEGLYPFQWNWDSGFIAIGWAHLDMERAKREVLSLLKGQWKNGFIPHIVFHNEAETYYPGPEVHAAYLSDQSPKTKTSGITQPPVLGFVLEEIYNIAKDKEDILHFIDEVFDAVYLNHHYFYTHRDPANEGLVYICHNWEAGTDNTPVWDFIWETFEVPNYELDRKDTKLIDASHRPTNKEYQYYIHLIELFKQWKYDDVLIAGGSPFLIQDPLFNSMLIASNESIIRLGKLLNRTEKVGQLSRWQTRAKERMNTKLFDDQLNAYVYYDLRNERKLSHVSSSSFAPLMAGIPTKEQADRIVRHFQGGRFSGAKHENFLCASFDPGSEFFNSKKYWRGPIWINLNWIIYRGLRRYGYDEIADIIRKDTLYLMEKYGFYEYFEPSKEVNKSLDKGYGGNNFSWSAALTIDLLTNKI</sequence>
<dbReference type="KEGG" id="aue:C5O00_10240"/>
<comment type="similarity">
    <text evidence="1">Belongs to the glycosyl hydrolase 63 family.</text>
</comment>
<keyword evidence="2 5" id="KW-0378">Hydrolase</keyword>
<dbReference type="InterPro" id="IPR012341">
    <property type="entry name" value="6hp_glycosidase-like_sf"/>
</dbReference>
<dbReference type="SUPFAM" id="SSF48208">
    <property type="entry name" value="Six-hairpin glycosidases"/>
    <property type="match status" value="1"/>
</dbReference>
<dbReference type="InterPro" id="IPR008928">
    <property type="entry name" value="6-hairpin_glycosidase_sf"/>
</dbReference>
<dbReference type="EMBL" id="CP027062">
    <property type="protein sequence ID" value="AVI51524.1"/>
    <property type="molecule type" value="Genomic_DNA"/>
</dbReference>
<evidence type="ECO:0000313" key="5">
    <source>
        <dbReference type="EMBL" id="AVI51524.1"/>
    </source>
</evidence>
<dbReference type="GO" id="GO:0009311">
    <property type="term" value="P:oligosaccharide metabolic process"/>
    <property type="evidence" value="ECO:0007669"/>
    <property type="project" value="InterPro"/>
</dbReference>
<dbReference type="AlphaFoldDB" id="A0A2S0HY88"/>
<accession>A0A2S0HY88</accession>
<dbReference type="Proteomes" id="UP000238442">
    <property type="component" value="Chromosome"/>
</dbReference>
<dbReference type="InterPro" id="IPR054491">
    <property type="entry name" value="MGH1-like_GH"/>
</dbReference>
<dbReference type="InterPro" id="IPR004888">
    <property type="entry name" value="Glycoside_hydrolase_63"/>
</dbReference>
<dbReference type="PANTHER" id="PTHR10412:SF11">
    <property type="entry name" value="MANNOSYL-OLIGOSACCHARIDE GLUCOSIDASE"/>
    <property type="match status" value="1"/>
</dbReference>
<dbReference type="OrthoDB" id="9781878at2"/>
<name>A0A2S0HY88_9FLAO</name>
<dbReference type="RefSeq" id="WP_105216764.1">
    <property type="nucleotide sequence ID" value="NZ_CP027062.1"/>
</dbReference>
<dbReference type="PANTHER" id="PTHR10412">
    <property type="entry name" value="MANNOSYL-OLIGOSACCHARIDE GLUCOSIDASE"/>
    <property type="match status" value="1"/>
</dbReference>
<dbReference type="GO" id="GO:0006487">
    <property type="term" value="P:protein N-linked glycosylation"/>
    <property type="evidence" value="ECO:0007669"/>
    <property type="project" value="TreeGrafter"/>
</dbReference>
<dbReference type="GO" id="GO:0004573">
    <property type="term" value="F:Glc3Man9GlcNAc2 oligosaccharide glucosidase activity"/>
    <property type="evidence" value="ECO:0007669"/>
    <property type="project" value="InterPro"/>
</dbReference>
<feature type="domain" description="Mannosylglycerate hydrolase MGH1-like glycoside hydrolase" evidence="4">
    <location>
        <begin position="28"/>
        <end position="425"/>
    </location>
</feature>
<protein>
    <submittedName>
        <fullName evidence="5">Glycoside hydrolase</fullName>
    </submittedName>
</protein>
<proteinExistence type="inferred from homology"/>
<organism evidence="5 6">
    <name type="scientific">Pukyongia salina</name>
    <dbReference type="NCBI Taxonomy" id="2094025"/>
    <lineage>
        <taxon>Bacteria</taxon>
        <taxon>Pseudomonadati</taxon>
        <taxon>Bacteroidota</taxon>
        <taxon>Flavobacteriia</taxon>
        <taxon>Flavobacteriales</taxon>
        <taxon>Flavobacteriaceae</taxon>
        <taxon>Pukyongia</taxon>
    </lineage>
</organism>